<comment type="caution">
    <text evidence="12">The sequence shown here is derived from an EMBL/GenBank/DDBJ whole genome shotgun (WGS) entry which is preliminary data.</text>
</comment>
<evidence type="ECO:0000256" key="3">
    <source>
        <dbReference type="ARBA" id="ARBA00022763"/>
    </source>
</evidence>
<dbReference type="EMBL" id="BNCD01000003">
    <property type="protein sequence ID" value="GHH73976.1"/>
    <property type="molecule type" value="Genomic_DNA"/>
</dbReference>
<dbReference type="CDD" id="cd10031">
    <property type="entry name" value="UDG-F5_TTUDGB_like"/>
    <property type="match status" value="1"/>
</dbReference>
<keyword evidence="1" id="KW-0004">4Fe-4S</keyword>
<dbReference type="InterPro" id="IPR044147">
    <property type="entry name" value="UdgB-like"/>
</dbReference>
<evidence type="ECO:0000256" key="1">
    <source>
        <dbReference type="ARBA" id="ARBA00022485"/>
    </source>
</evidence>
<dbReference type="PANTHER" id="PTHR33693:SF3">
    <property type="entry name" value="TYPE-5 URACIL-DNA GLYCOSYLASE"/>
    <property type="match status" value="1"/>
</dbReference>
<dbReference type="InterPro" id="IPR005122">
    <property type="entry name" value="Uracil-DNA_glycosylase-like"/>
</dbReference>
<dbReference type="Pfam" id="PF03167">
    <property type="entry name" value="UDG"/>
    <property type="match status" value="1"/>
</dbReference>
<sequence length="293" mass="30843">MDSVGTSGAPYASRTADTGGVRDTTAAPDGTGTHTRTVEGAATAATADGPGAEKALEVLDRRITECRACPRLVEWREEVARTKRAAFADWTYWGRPVPGFGPADASLMIVGLAPAAHGANRTGRMFTGDSSGDVLFAALHAVGLASSPTAVRADDGLRLYGVRITSPVHCAPPANKPTPHERDTCRPWLETELRTMRPTLRALIVLGAFGWQATLPALAAAGWTVPRPRPAFAHGARVSLVAADGGPPLDVFGCFHVSQRNTFTGRLTPPMLREVLRDGARAAGLDRPQSPAP</sequence>
<evidence type="ECO:0000256" key="10">
    <source>
        <dbReference type="SAM" id="MobiDB-lite"/>
    </source>
</evidence>
<evidence type="ECO:0000256" key="5">
    <source>
        <dbReference type="ARBA" id="ARBA00023004"/>
    </source>
</evidence>
<dbReference type="Gene3D" id="3.40.470.10">
    <property type="entry name" value="Uracil-DNA glycosylase-like domain"/>
    <property type="match status" value="1"/>
</dbReference>
<keyword evidence="3" id="KW-0227">DNA damage</keyword>
<dbReference type="GO" id="GO:0006284">
    <property type="term" value="P:base-excision repair"/>
    <property type="evidence" value="ECO:0007669"/>
    <property type="project" value="InterPro"/>
</dbReference>
<evidence type="ECO:0000259" key="11">
    <source>
        <dbReference type="SMART" id="SM00986"/>
    </source>
</evidence>
<evidence type="ECO:0000256" key="8">
    <source>
        <dbReference type="ARBA" id="ARBA00023779"/>
    </source>
</evidence>
<evidence type="ECO:0000313" key="12">
    <source>
        <dbReference type="EMBL" id="GHH73976.1"/>
    </source>
</evidence>
<feature type="domain" description="Uracil-DNA glycosylase-like" evidence="11">
    <location>
        <begin position="98"/>
        <end position="276"/>
    </location>
</feature>
<feature type="region of interest" description="Disordered" evidence="10">
    <location>
        <begin position="1"/>
        <end position="35"/>
    </location>
</feature>
<dbReference type="GO" id="GO:0046872">
    <property type="term" value="F:metal ion binding"/>
    <property type="evidence" value="ECO:0007669"/>
    <property type="project" value="UniProtKB-KW"/>
</dbReference>
<keyword evidence="5" id="KW-0408">Iron</keyword>
<keyword evidence="7" id="KW-0234">DNA repair</keyword>
<accession>A0A919KW32</accession>
<evidence type="ECO:0000256" key="2">
    <source>
        <dbReference type="ARBA" id="ARBA00022723"/>
    </source>
</evidence>
<evidence type="ECO:0000256" key="6">
    <source>
        <dbReference type="ARBA" id="ARBA00023014"/>
    </source>
</evidence>
<reference evidence="12" key="1">
    <citation type="journal article" date="2014" name="Int. J. Syst. Evol. Microbiol.">
        <title>Complete genome sequence of Corynebacterium casei LMG S-19264T (=DSM 44701T), isolated from a smear-ripened cheese.</title>
        <authorList>
            <consortium name="US DOE Joint Genome Institute (JGI-PGF)"/>
            <person name="Walter F."/>
            <person name="Albersmeier A."/>
            <person name="Kalinowski J."/>
            <person name="Ruckert C."/>
        </authorList>
    </citation>
    <scope>NUCLEOTIDE SEQUENCE</scope>
    <source>
        <strain evidence="12">JCM 5069</strain>
    </source>
</reference>
<dbReference type="SUPFAM" id="SSF52141">
    <property type="entry name" value="Uracil-DNA glycosylase-like"/>
    <property type="match status" value="1"/>
</dbReference>
<dbReference type="InterPro" id="IPR036895">
    <property type="entry name" value="Uracil-DNA_glycosylase-like_sf"/>
</dbReference>
<keyword evidence="13" id="KW-1185">Reference proteome</keyword>
<dbReference type="GO" id="GO:0051539">
    <property type="term" value="F:4 iron, 4 sulfur cluster binding"/>
    <property type="evidence" value="ECO:0007669"/>
    <property type="project" value="UniProtKB-KW"/>
</dbReference>
<keyword evidence="2" id="KW-0479">Metal-binding</keyword>
<evidence type="ECO:0000313" key="13">
    <source>
        <dbReference type="Proteomes" id="UP000603708"/>
    </source>
</evidence>
<comment type="similarity">
    <text evidence="8">Belongs to the uracil-DNA glycosylase (UDG) superfamily. Type 5 (UDGb) family.</text>
</comment>
<evidence type="ECO:0000256" key="7">
    <source>
        <dbReference type="ARBA" id="ARBA00023204"/>
    </source>
</evidence>
<evidence type="ECO:0000256" key="9">
    <source>
        <dbReference type="ARBA" id="ARBA00023887"/>
    </source>
</evidence>
<keyword evidence="6" id="KW-0411">Iron-sulfur</keyword>
<name>A0A919KW32_9ACTN</name>
<protein>
    <recommendedName>
        <fullName evidence="9">Type-5 uracil-DNA glycosylase</fullName>
    </recommendedName>
</protein>
<dbReference type="RefSeq" id="WP_189930022.1">
    <property type="nucleotide sequence ID" value="NZ_BNCD01000003.1"/>
</dbReference>
<organism evidence="12 13">
    <name type="scientific">Streptomyces sulfonofaciens</name>
    <dbReference type="NCBI Taxonomy" id="68272"/>
    <lineage>
        <taxon>Bacteria</taxon>
        <taxon>Bacillati</taxon>
        <taxon>Actinomycetota</taxon>
        <taxon>Actinomycetes</taxon>
        <taxon>Kitasatosporales</taxon>
        <taxon>Streptomycetaceae</taxon>
        <taxon>Streptomyces</taxon>
    </lineage>
</organism>
<dbReference type="SMART" id="SM00986">
    <property type="entry name" value="UDG"/>
    <property type="match status" value="1"/>
</dbReference>
<evidence type="ECO:0000256" key="4">
    <source>
        <dbReference type="ARBA" id="ARBA00022801"/>
    </source>
</evidence>
<keyword evidence="4" id="KW-0378">Hydrolase</keyword>
<dbReference type="Proteomes" id="UP000603708">
    <property type="component" value="Unassembled WGS sequence"/>
</dbReference>
<dbReference type="PANTHER" id="PTHR33693">
    <property type="entry name" value="TYPE-5 URACIL-DNA GLYCOSYLASE"/>
    <property type="match status" value="1"/>
</dbReference>
<gene>
    <name evidence="12" type="ORF">GCM10018793_14010</name>
</gene>
<proteinExistence type="inferred from homology"/>
<dbReference type="InterPro" id="IPR051536">
    <property type="entry name" value="UDG_Type-4/5"/>
</dbReference>
<dbReference type="GO" id="GO:0004844">
    <property type="term" value="F:uracil DNA N-glycosylase activity"/>
    <property type="evidence" value="ECO:0007669"/>
    <property type="project" value="InterPro"/>
</dbReference>
<dbReference type="SMART" id="SM00987">
    <property type="entry name" value="UreE_C"/>
    <property type="match status" value="1"/>
</dbReference>
<reference evidence="12" key="2">
    <citation type="submission" date="2020-09" db="EMBL/GenBank/DDBJ databases">
        <authorList>
            <person name="Sun Q."/>
            <person name="Ohkuma M."/>
        </authorList>
    </citation>
    <scope>NUCLEOTIDE SEQUENCE</scope>
    <source>
        <strain evidence="12">JCM 5069</strain>
    </source>
</reference>
<dbReference type="AlphaFoldDB" id="A0A919KW32"/>
<dbReference type="GO" id="GO:0033958">
    <property type="term" value="F:DNA-deoxyinosine glycosylase activity"/>
    <property type="evidence" value="ECO:0007669"/>
    <property type="project" value="InterPro"/>
</dbReference>